<dbReference type="EMBL" id="BAABIL010000254">
    <property type="protein sequence ID" value="GAA4978259.1"/>
    <property type="molecule type" value="Genomic_DNA"/>
</dbReference>
<dbReference type="NCBIfam" id="NF004846">
    <property type="entry name" value="PRK06197.1"/>
    <property type="match status" value="1"/>
</dbReference>
<evidence type="ECO:0000256" key="1">
    <source>
        <dbReference type="ARBA" id="ARBA00023002"/>
    </source>
</evidence>
<dbReference type="InterPro" id="IPR002347">
    <property type="entry name" value="SDR_fam"/>
</dbReference>
<name>A0ABP9HUI5_9ACTN</name>
<keyword evidence="5" id="KW-1185">Reference proteome</keyword>
<dbReference type="RefSeq" id="WP_345712203.1">
    <property type="nucleotide sequence ID" value="NZ_BAABIL010000254.1"/>
</dbReference>
<dbReference type="SMART" id="SM00822">
    <property type="entry name" value="PKS_KR"/>
    <property type="match status" value="1"/>
</dbReference>
<dbReference type="InterPro" id="IPR036291">
    <property type="entry name" value="NAD(P)-bd_dom_sf"/>
</dbReference>
<feature type="region of interest" description="Disordered" evidence="2">
    <location>
        <begin position="297"/>
        <end position="317"/>
    </location>
</feature>
<dbReference type="Pfam" id="PF00106">
    <property type="entry name" value="adh_short"/>
    <property type="match status" value="1"/>
</dbReference>
<sequence>MSTNWTARDVPDQHGRVAVVTGANTGLGYETAEVLAGRGATVVLAVRDPHKGEQAAARMAGDVAVQQLDLTSLESVRTAAAALREAHPRIDLLINNAGVMYTPKQTTADGFERQFGTNHLGHFALTGLLLDRMLPVPGSRVVTVSSTGHRIRAAIRFEDLQWERSYSRAGAYGQSKLANLMFAYELQRRLAAHGAATVSAAAHPGVSNTELVRNSPAVVRAPLSRLAPLITQPAAMGALPTLRAATDPGVLGGQYYGPGGLGEVRGHPRVVTSSPQSYDPAVQQRLWAVSEDLTGVEFPLRTSPGPGPSLRGAGAAR</sequence>
<dbReference type="SUPFAM" id="SSF51735">
    <property type="entry name" value="NAD(P)-binding Rossmann-fold domains"/>
    <property type="match status" value="1"/>
</dbReference>
<keyword evidence="1" id="KW-0560">Oxidoreductase</keyword>
<dbReference type="InterPro" id="IPR057326">
    <property type="entry name" value="KR_dom"/>
</dbReference>
<evidence type="ECO:0000256" key="2">
    <source>
        <dbReference type="SAM" id="MobiDB-lite"/>
    </source>
</evidence>
<feature type="domain" description="Ketoreductase" evidence="3">
    <location>
        <begin position="16"/>
        <end position="207"/>
    </location>
</feature>
<reference evidence="5" key="1">
    <citation type="journal article" date="2019" name="Int. J. Syst. Evol. Microbiol.">
        <title>The Global Catalogue of Microorganisms (GCM) 10K type strain sequencing project: providing services to taxonomists for standard genome sequencing and annotation.</title>
        <authorList>
            <consortium name="The Broad Institute Genomics Platform"/>
            <consortium name="The Broad Institute Genome Sequencing Center for Infectious Disease"/>
            <person name="Wu L."/>
            <person name="Ma J."/>
        </authorList>
    </citation>
    <scope>NUCLEOTIDE SEQUENCE [LARGE SCALE GENOMIC DNA]</scope>
    <source>
        <strain evidence="5">JCM 18126</strain>
    </source>
</reference>
<protein>
    <submittedName>
        <fullName evidence="4">SDR family NAD(P)-dependent oxidoreductase</fullName>
    </submittedName>
</protein>
<dbReference type="NCBIfam" id="NF004513">
    <property type="entry name" value="PRK05854.1"/>
    <property type="match status" value="1"/>
</dbReference>
<gene>
    <name evidence="4" type="ORF">GCM10023225_18540</name>
</gene>
<dbReference type="PANTHER" id="PTHR43157:SF31">
    <property type="entry name" value="PHOSPHATIDYLINOSITOL-GLYCAN BIOSYNTHESIS CLASS F PROTEIN"/>
    <property type="match status" value="1"/>
</dbReference>
<dbReference type="PRINTS" id="PR00081">
    <property type="entry name" value="GDHRDH"/>
</dbReference>
<dbReference type="Proteomes" id="UP001501195">
    <property type="component" value="Unassembled WGS sequence"/>
</dbReference>
<dbReference type="Gene3D" id="3.40.50.720">
    <property type="entry name" value="NAD(P)-binding Rossmann-like Domain"/>
    <property type="match status" value="1"/>
</dbReference>
<accession>A0ABP9HUI5</accession>
<evidence type="ECO:0000259" key="3">
    <source>
        <dbReference type="SMART" id="SM00822"/>
    </source>
</evidence>
<evidence type="ECO:0000313" key="4">
    <source>
        <dbReference type="EMBL" id="GAA4978259.1"/>
    </source>
</evidence>
<dbReference type="CDD" id="cd05327">
    <property type="entry name" value="retinol-DH_like_SDR_c_like"/>
    <property type="match status" value="1"/>
</dbReference>
<proteinExistence type="predicted"/>
<comment type="caution">
    <text evidence="4">The sequence shown here is derived from an EMBL/GenBank/DDBJ whole genome shotgun (WGS) entry which is preliminary data.</text>
</comment>
<dbReference type="PANTHER" id="PTHR43157">
    <property type="entry name" value="PHOSPHATIDYLINOSITOL-GLYCAN BIOSYNTHESIS CLASS F PROTEIN-RELATED"/>
    <property type="match status" value="1"/>
</dbReference>
<organism evidence="4 5">
    <name type="scientific">Kineococcus glutinatus</name>
    <dbReference type="NCBI Taxonomy" id="1070872"/>
    <lineage>
        <taxon>Bacteria</taxon>
        <taxon>Bacillati</taxon>
        <taxon>Actinomycetota</taxon>
        <taxon>Actinomycetes</taxon>
        <taxon>Kineosporiales</taxon>
        <taxon>Kineosporiaceae</taxon>
        <taxon>Kineococcus</taxon>
    </lineage>
</organism>
<evidence type="ECO:0000313" key="5">
    <source>
        <dbReference type="Proteomes" id="UP001501195"/>
    </source>
</evidence>